<keyword evidence="1" id="KW-0694">RNA-binding</keyword>
<dbReference type="Gramene" id="Psat03G0596500-T1">
    <property type="protein sequence ID" value="KAI5432031.1"/>
    <property type="gene ID" value="KIW84_035965"/>
</dbReference>
<dbReference type="SUPFAM" id="SSF54928">
    <property type="entry name" value="RNA-binding domain, RBD"/>
    <property type="match status" value="1"/>
</dbReference>
<keyword evidence="4" id="KW-1185">Reference proteome</keyword>
<dbReference type="GO" id="GO:0005634">
    <property type="term" value="C:nucleus"/>
    <property type="evidence" value="ECO:0007669"/>
    <property type="project" value="EnsemblPlants"/>
</dbReference>
<dbReference type="Gramene" id="Psat3g196400.1">
    <property type="protein sequence ID" value="Psat3g196400.1.cds"/>
    <property type="gene ID" value="Psat3g196400"/>
</dbReference>
<dbReference type="InterPro" id="IPR012677">
    <property type="entry name" value="Nucleotide-bd_a/b_plait_sf"/>
</dbReference>
<reference evidence="3 4" key="1">
    <citation type="journal article" date="2022" name="Nat. Genet.">
        <title>Improved pea reference genome and pan-genome highlight genomic features and evolutionary characteristics.</title>
        <authorList>
            <person name="Yang T."/>
            <person name="Liu R."/>
            <person name="Luo Y."/>
            <person name="Hu S."/>
            <person name="Wang D."/>
            <person name="Wang C."/>
            <person name="Pandey M.K."/>
            <person name="Ge S."/>
            <person name="Xu Q."/>
            <person name="Li N."/>
            <person name="Li G."/>
            <person name="Huang Y."/>
            <person name="Saxena R.K."/>
            <person name="Ji Y."/>
            <person name="Li M."/>
            <person name="Yan X."/>
            <person name="He Y."/>
            <person name="Liu Y."/>
            <person name="Wang X."/>
            <person name="Xiang C."/>
            <person name="Varshney R.K."/>
            <person name="Ding H."/>
            <person name="Gao S."/>
            <person name="Zong X."/>
        </authorList>
    </citation>
    <scope>NUCLEOTIDE SEQUENCE [LARGE SCALE GENOMIC DNA]</scope>
    <source>
        <strain evidence="3 4">cv. Zhongwan 6</strain>
    </source>
</reference>
<evidence type="ECO:0000256" key="1">
    <source>
        <dbReference type="PROSITE-ProRule" id="PRU00176"/>
    </source>
</evidence>
<dbReference type="AlphaFoldDB" id="A0A9D4Y8C2"/>
<comment type="caution">
    <text evidence="3">The sequence shown here is derived from an EMBL/GenBank/DDBJ whole genome shotgun (WGS) entry which is preliminary data.</text>
</comment>
<dbReference type="OrthoDB" id="7763451at2759"/>
<dbReference type="PANTHER" id="PTHR32343">
    <property type="entry name" value="SERINE/ARGININE-RICH SPLICING FACTOR"/>
    <property type="match status" value="1"/>
</dbReference>
<evidence type="ECO:0000313" key="3">
    <source>
        <dbReference type="EMBL" id="KAI5432031.1"/>
    </source>
</evidence>
<protein>
    <recommendedName>
        <fullName evidence="2">RRM domain-containing protein</fullName>
    </recommendedName>
</protein>
<name>A0A9D4Y8C2_PEA</name>
<gene>
    <name evidence="3" type="ORF">KIW84_035965</name>
</gene>
<organism evidence="3 4">
    <name type="scientific">Pisum sativum</name>
    <name type="common">Garden pea</name>
    <name type="synonym">Lathyrus oleraceus</name>
    <dbReference type="NCBI Taxonomy" id="3888"/>
    <lineage>
        <taxon>Eukaryota</taxon>
        <taxon>Viridiplantae</taxon>
        <taxon>Streptophyta</taxon>
        <taxon>Embryophyta</taxon>
        <taxon>Tracheophyta</taxon>
        <taxon>Spermatophyta</taxon>
        <taxon>Magnoliopsida</taxon>
        <taxon>eudicotyledons</taxon>
        <taxon>Gunneridae</taxon>
        <taxon>Pentapetalae</taxon>
        <taxon>rosids</taxon>
        <taxon>fabids</taxon>
        <taxon>Fabales</taxon>
        <taxon>Fabaceae</taxon>
        <taxon>Papilionoideae</taxon>
        <taxon>50 kb inversion clade</taxon>
        <taxon>NPAAA clade</taxon>
        <taxon>Hologalegina</taxon>
        <taxon>IRL clade</taxon>
        <taxon>Fabeae</taxon>
        <taxon>Lathyrus</taxon>
    </lineage>
</organism>
<dbReference type="Proteomes" id="UP001058974">
    <property type="component" value="Chromosome 3"/>
</dbReference>
<dbReference type="EMBL" id="JAMSHJ010000003">
    <property type="protein sequence ID" value="KAI5432031.1"/>
    <property type="molecule type" value="Genomic_DNA"/>
</dbReference>
<dbReference type="GO" id="GO:0003723">
    <property type="term" value="F:RNA binding"/>
    <property type="evidence" value="ECO:0007669"/>
    <property type="project" value="UniProtKB-UniRule"/>
</dbReference>
<dbReference type="InterPro" id="IPR000504">
    <property type="entry name" value="RRM_dom"/>
</dbReference>
<dbReference type="Pfam" id="PF00076">
    <property type="entry name" value="RRM_1"/>
    <property type="match status" value="1"/>
</dbReference>
<accession>A0A9D4Y8C2</accession>
<dbReference type="GO" id="GO:0050832">
    <property type="term" value="P:defense response to fungus"/>
    <property type="evidence" value="ECO:0007669"/>
    <property type="project" value="EnsemblPlants"/>
</dbReference>
<dbReference type="SMART" id="SM00360">
    <property type="entry name" value="RRM"/>
    <property type="match status" value="1"/>
</dbReference>
<dbReference type="Gene3D" id="3.30.70.330">
    <property type="match status" value="1"/>
</dbReference>
<evidence type="ECO:0000259" key="2">
    <source>
        <dbReference type="PROSITE" id="PS50102"/>
    </source>
</evidence>
<proteinExistence type="predicted"/>
<dbReference type="PANTHER" id="PTHR32343:SF16">
    <property type="entry name" value="RNA-BINDING (RRM_RBD_RNP MOTIFS) FAMILY PROTEIN"/>
    <property type="match status" value="1"/>
</dbReference>
<evidence type="ECO:0000313" key="4">
    <source>
        <dbReference type="Proteomes" id="UP001058974"/>
    </source>
</evidence>
<dbReference type="InterPro" id="IPR035979">
    <property type="entry name" value="RBD_domain_sf"/>
</dbReference>
<sequence length="306" mass="33529">MLGLVIGAIFPHFPFFSSLLLSFTSPFSIFHRSFKVCGIWFCFSILRFSKNLIIMYPGGYTAEITNLSPRATENDVHNFFGYCGVIERVDVIRHNDFDSTAYVTFKEAYALETALLLNGSMILDQSISISRWEAYTDDSNWNRHNIEDSITYSQDIHMDKFVSSPGEAFTMAQEVVKTMVAKGYVLSKDAFVMAKAFDESCSVSSTASAKVAELSNKIGLTETINSGIETFKSVDEKYHVTDITKSAAAVTGTTAIVVATVTGRAAVAASNAIVNSSYFAKGALWVSDMLSRAAKSAADLGHHQNK</sequence>
<dbReference type="PROSITE" id="PS50102">
    <property type="entry name" value="RRM"/>
    <property type="match status" value="1"/>
</dbReference>
<feature type="domain" description="RRM" evidence="2">
    <location>
        <begin position="60"/>
        <end position="134"/>
    </location>
</feature>